<feature type="non-terminal residue" evidence="1">
    <location>
        <position position="51"/>
    </location>
</feature>
<organism evidence="1 2">
    <name type="scientific">Modicella reniformis</name>
    <dbReference type="NCBI Taxonomy" id="1440133"/>
    <lineage>
        <taxon>Eukaryota</taxon>
        <taxon>Fungi</taxon>
        <taxon>Fungi incertae sedis</taxon>
        <taxon>Mucoromycota</taxon>
        <taxon>Mortierellomycotina</taxon>
        <taxon>Mortierellomycetes</taxon>
        <taxon>Mortierellales</taxon>
        <taxon>Mortierellaceae</taxon>
        <taxon>Modicella</taxon>
    </lineage>
</organism>
<name>A0A9P6JIM1_9FUNG</name>
<dbReference type="AlphaFoldDB" id="A0A9P6JIM1"/>
<accession>A0A9P6JIM1</accession>
<evidence type="ECO:0000313" key="1">
    <source>
        <dbReference type="EMBL" id="KAF9980140.1"/>
    </source>
</evidence>
<sequence length="51" mass="5611">MGNLLLAKKKCPGLLQSKAEKATFEIFFAGEEATLMEARFSEDESVTVVCE</sequence>
<evidence type="ECO:0000313" key="2">
    <source>
        <dbReference type="Proteomes" id="UP000749646"/>
    </source>
</evidence>
<comment type="caution">
    <text evidence="1">The sequence shown here is derived from an EMBL/GenBank/DDBJ whole genome shotgun (WGS) entry which is preliminary data.</text>
</comment>
<dbReference type="EMBL" id="JAAAHW010003899">
    <property type="protein sequence ID" value="KAF9980140.1"/>
    <property type="molecule type" value="Genomic_DNA"/>
</dbReference>
<reference evidence="1" key="1">
    <citation type="journal article" date="2020" name="Fungal Divers.">
        <title>Resolving the Mortierellaceae phylogeny through synthesis of multi-gene phylogenetics and phylogenomics.</title>
        <authorList>
            <person name="Vandepol N."/>
            <person name="Liber J."/>
            <person name="Desiro A."/>
            <person name="Na H."/>
            <person name="Kennedy M."/>
            <person name="Barry K."/>
            <person name="Grigoriev I.V."/>
            <person name="Miller A.N."/>
            <person name="O'Donnell K."/>
            <person name="Stajich J.E."/>
            <person name="Bonito G."/>
        </authorList>
    </citation>
    <scope>NUCLEOTIDE SEQUENCE</scope>
    <source>
        <strain evidence="1">MES-2147</strain>
    </source>
</reference>
<proteinExistence type="predicted"/>
<dbReference type="Proteomes" id="UP000749646">
    <property type="component" value="Unassembled WGS sequence"/>
</dbReference>
<keyword evidence="2" id="KW-1185">Reference proteome</keyword>
<gene>
    <name evidence="1" type="ORF">BGZ65_005502</name>
</gene>
<protein>
    <submittedName>
        <fullName evidence="1">Uncharacterized protein</fullName>
    </submittedName>
</protein>